<evidence type="ECO:0000313" key="3">
    <source>
        <dbReference type="Proteomes" id="UP001497392"/>
    </source>
</evidence>
<feature type="compositionally biased region" description="Basic residues" evidence="1">
    <location>
        <begin position="19"/>
        <end position="30"/>
    </location>
</feature>
<gene>
    <name evidence="2" type="primary">g2335</name>
    <name evidence="2" type="ORF">VP750_LOCUS1998</name>
</gene>
<reference evidence="2 3" key="1">
    <citation type="submission" date="2024-06" db="EMBL/GenBank/DDBJ databases">
        <authorList>
            <person name="Kraege A."/>
            <person name="Thomma B."/>
        </authorList>
    </citation>
    <scope>NUCLEOTIDE SEQUENCE [LARGE SCALE GENOMIC DNA]</scope>
</reference>
<keyword evidence="3" id="KW-1185">Reference proteome</keyword>
<comment type="caution">
    <text evidence="2">The sequence shown here is derived from an EMBL/GenBank/DDBJ whole genome shotgun (WGS) entry which is preliminary data.</text>
</comment>
<name>A0ABP1FNU6_9CHLO</name>
<proteinExistence type="predicted"/>
<organism evidence="2 3">
    <name type="scientific">Coccomyxa viridis</name>
    <dbReference type="NCBI Taxonomy" id="1274662"/>
    <lineage>
        <taxon>Eukaryota</taxon>
        <taxon>Viridiplantae</taxon>
        <taxon>Chlorophyta</taxon>
        <taxon>core chlorophytes</taxon>
        <taxon>Trebouxiophyceae</taxon>
        <taxon>Trebouxiophyceae incertae sedis</taxon>
        <taxon>Coccomyxaceae</taxon>
        <taxon>Coccomyxa</taxon>
    </lineage>
</organism>
<dbReference type="Proteomes" id="UP001497392">
    <property type="component" value="Unassembled WGS sequence"/>
</dbReference>
<accession>A0ABP1FNU6</accession>
<feature type="region of interest" description="Disordered" evidence="1">
    <location>
        <begin position="1"/>
        <end position="43"/>
    </location>
</feature>
<protein>
    <submittedName>
        <fullName evidence="2">G2335 protein</fullName>
    </submittedName>
</protein>
<evidence type="ECO:0000313" key="2">
    <source>
        <dbReference type="EMBL" id="CAL5220339.1"/>
    </source>
</evidence>
<dbReference type="EMBL" id="CAXHTA020000003">
    <property type="protein sequence ID" value="CAL5220339.1"/>
    <property type="molecule type" value="Genomic_DNA"/>
</dbReference>
<sequence>MRTVDTQQGTIKEWEIGRYPKRPPPHRQRHGCSISRRGPSTTCATAQQFPSWTKASQSYELSRLQSLLQIQSRAAALMLVREDPGILELSPAFIMQRLVDLKESRPTEDPADLIFMEPDLLVEHPADEAYCIAQGRAVNAVRIFRGTHPDAIYLSKEIKNLAIPPHRRIADIIKYVPLFYRVQRPVLRTGLADRGSVTRLRNLLVDFNSACYELKRDQQAMALLYAAMQRQSIEGTLSRGTLLQLEGDDLREALSKVLIPPGRKTKVHMVDSLCTRLEIY</sequence>
<feature type="compositionally biased region" description="Polar residues" evidence="1">
    <location>
        <begin position="1"/>
        <end position="10"/>
    </location>
</feature>
<evidence type="ECO:0000256" key="1">
    <source>
        <dbReference type="SAM" id="MobiDB-lite"/>
    </source>
</evidence>